<evidence type="ECO:0000313" key="1">
    <source>
        <dbReference type="EMBL" id="WOH00093.1"/>
    </source>
</evidence>
<dbReference type="PANTHER" id="PTHR36616:SF5">
    <property type="entry name" value="DIS3-EXONUCLEASE-LIKE PROTEIN"/>
    <property type="match status" value="1"/>
</dbReference>
<accession>A0A164XYX6</accession>
<dbReference type="Gramene" id="KZM93751">
    <property type="protein sequence ID" value="KZM93751"/>
    <property type="gene ID" value="DCAR_016996"/>
</dbReference>
<organism evidence="1 2">
    <name type="scientific">Daucus carota subsp. sativus</name>
    <name type="common">Carrot</name>
    <dbReference type="NCBI Taxonomy" id="79200"/>
    <lineage>
        <taxon>Eukaryota</taxon>
        <taxon>Viridiplantae</taxon>
        <taxon>Streptophyta</taxon>
        <taxon>Embryophyta</taxon>
        <taxon>Tracheophyta</taxon>
        <taxon>Spermatophyta</taxon>
        <taxon>Magnoliopsida</taxon>
        <taxon>eudicotyledons</taxon>
        <taxon>Gunneridae</taxon>
        <taxon>Pentapetalae</taxon>
        <taxon>asterids</taxon>
        <taxon>campanulids</taxon>
        <taxon>Apiales</taxon>
        <taxon>Apiaceae</taxon>
        <taxon>Apioideae</taxon>
        <taxon>Scandiceae</taxon>
        <taxon>Daucinae</taxon>
        <taxon>Daucus</taxon>
        <taxon>Daucus sect. Daucus</taxon>
    </lineage>
</organism>
<dbReference type="PANTHER" id="PTHR36616">
    <property type="entry name" value="BNAC07G32700D PROTEIN"/>
    <property type="match status" value="1"/>
</dbReference>
<protein>
    <submittedName>
        <fullName evidence="1">Uncharacterized protein</fullName>
    </submittedName>
</protein>
<name>A0A164XYX6_DAUCS</name>
<proteinExistence type="predicted"/>
<sequence length="66" mass="7766">MLPLFLTVAFSAVPLTLYLPPIRNLCLFLVSVDDLFRQTGVYSLHRLRFGHRLRIAFSRFLSRFPR</sequence>
<gene>
    <name evidence="1" type="ORF">DCAR_0519450</name>
</gene>
<dbReference type="OMA" id="REYTHGI"/>
<reference evidence="1" key="1">
    <citation type="journal article" date="2016" name="Nat. Genet.">
        <title>A high-quality carrot genome assembly provides new insights into carotenoid accumulation and asterid genome evolution.</title>
        <authorList>
            <person name="Iorizzo M."/>
            <person name="Ellison S."/>
            <person name="Senalik D."/>
            <person name="Zeng P."/>
            <person name="Satapoomin P."/>
            <person name="Huang J."/>
            <person name="Bowman M."/>
            <person name="Iovene M."/>
            <person name="Sanseverino W."/>
            <person name="Cavagnaro P."/>
            <person name="Yildiz M."/>
            <person name="Macko-Podgorni A."/>
            <person name="Moranska E."/>
            <person name="Grzebelus E."/>
            <person name="Grzebelus D."/>
            <person name="Ashrafi H."/>
            <person name="Zheng Z."/>
            <person name="Cheng S."/>
            <person name="Spooner D."/>
            <person name="Van Deynze A."/>
            <person name="Simon P."/>
        </authorList>
    </citation>
    <scope>NUCLEOTIDE SEQUENCE</scope>
    <source>
        <tissue evidence="1">Leaf</tissue>
    </source>
</reference>
<dbReference type="Proteomes" id="UP000077755">
    <property type="component" value="Chromosome 5"/>
</dbReference>
<keyword evidence="2" id="KW-1185">Reference proteome</keyword>
<dbReference type="EMBL" id="CP093347">
    <property type="protein sequence ID" value="WOH00093.1"/>
    <property type="molecule type" value="Genomic_DNA"/>
</dbReference>
<reference evidence="1" key="2">
    <citation type="submission" date="2022-03" db="EMBL/GenBank/DDBJ databases">
        <title>Draft title - Genomic analysis of global carrot germplasm unveils the trajectory of domestication and the origin of high carotenoid orange carrot.</title>
        <authorList>
            <person name="Iorizzo M."/>
            <person name="Ellison S."/>
            <person name="Senalik D."/>
            <person name="Macko-Podgorni A."/>
            <person name="Grzebelus D."/>
            <person name="Bostan H."/>
            <person name="Rolling W."/>
            <person name="Curaba J."/>
            <person name="Simon P."/>
        </authorList>
    </citation>
    <scope>NUCLEOTIDE SEQUENCE</scope>
    <source>
        <tissue evidence="1">Leaf</tissue>
    </source>
</reference>
<evidence type="ECO:0000313" key="2">
    <source>
        <dbReference type="Proteomes" id="UP000077755"/>
    </source>
</evidence>
<dbReference type="AlphaFoldDB" id="A0A164XYX6"/>